<dbReference type="Gene3D" id="3.30.1330.40">
    <property type="entry name" value="RutC-like"/>
    <property type="match status" value="1"/>
</dbReference>
<dbReference type="SUPFAM" id="SSF55298">
    <property type="entry name" value="YjgF-like"/>
    <property type="match status" value="1"/>
</dbReference>
<dbReference type="KEGG" id="msyr:CXP39_00190"/>
<dbReference type="InterPro" id="IPR006175">
    <property type="entry name" value="YjgF/YER057c/UK114"/>
</dbReference>
<proteinExistence type="inferred from homology"/>
<dbReference type="AlphaFoldDB" id="A0A2K9C177"/>
<dbReference type="RefSeq" id="WP_027048335.1">
    <property type="nucleotide sequence ID" value="NZ_CP025257.1"/>
</dbReference>
<dbReference type="GO" id="GO:0019239">
    <property type="term" value="F:deaminase activity"/>
    <property type="evidence" value="ECO:0007669"/>
    <property type="project" value="TreeGrafter"/>
</dbReference>
<evidence type="ECO:0000313" key="3">
    <source>
        <dbReference type="Proteomes" id="UP000233419"/>
    </source>
</evidence>
<dbReference type="PANTHER" id="PTHR11803:SF58">
    <property type="entry name" value="PROTEIN HMF1-RELATED"/>
    <property type="match status" value="1"/>
</dbReference>
<evidence type="ECO:0000256" key="1">
    <source>
        <dbReference type="ARBA" id="ARBA00010552"/>
    </source>
</evidence>
<keyword evidence="3" id="KW-1185">Reference proteome</keyword>
<dbReference type="FunFam" id="3.30.1330.40:FF:000001">
    <property type="entry name" value="L-PSP family endoribonuclease"/>
    <property type="match status" value="1"/>
</dbReference>
<dbReference type="InterPro" id="IPR006056">
    <property type="entry name" value="RidA"/>
</dbReference>
<dbReference type="PROSITE" id="PS01094">
    <property type="entry name" value="UPF0076"/>
    <property type="match status" value="1"/>
</dbReference>
<comment type="similarity">
    <text evidence="1">Belongs to the RutC family.</text>
</comment>
<accession>A0A2K9C177</accession>
<sequence length="124" mass="14158">MKMFNTKNAPQAVGPYSQAIILDDKKIFVSGQLGFDMKTMILPEHVEQQTLNILENINSILNDAGYTKRDIFKTTIMLKNIGDFIIVNEIYANFFEDHKPARSCFEVSNLPKEALIEIEVIAQY</sequence>
<organism evidence="2 3">
    <name type="scientific">Mesoplasma syrphidae</name>
    <dbReference type="NCBI Taxonomy" id="225999"/>
    <lineage>
        <taxon>Bacteria</taxon>
        <taxon>Bacillati</taxon>
        <taxon>Mycoplasmatota</taxon>
        <taxon>Mollicutes</taxon>
        <taxon>Entomoplasmatales</taxon>
        <taxon>Entomoplasmataceae</taxon>
        <taxon>Mesoplasma</taxon>
    </lineage>
</organism>
<dbReference type="PANTHER" id="PTHR11803">
    <property type="entry name" value="2-IMINOBUTANOATE/2-IMINOPROPANOATE DEAMINASE RIDA"/>
    <property type="match status" value="1"/>
</dbReference>
<dbReference type="GO" id="GO:0005829">
    <property type="term" value="C:cytosol"/>
    <property type="evidence" value="ECO:0007669"/>
    <property type="project" value="TreeGrafter"/>
</dbReference>
<dbReference type="InterPro" id="IPR035959">
    <property type="entry name" value="RutC-like_sf"/>
</dbReference>
<protein>
    <submittedName>
        <fullName evidence="2">Reactive intermediate/imine deaminase</fullName>
    </submittedName>
</protein>
<dbReference type="Proteomes" id="UP000233419">
    <property type="component" value="Chromosome"/>
</dbReference>
<dbReference type="EMBL" id="CP025257">
    <property type="protein sequence ID" value="AUF83229.1"/>
    <property type="molecule type" value="Genomic_DNA"/>
</dbReference>
<dbReference type="NCBIfam" id="TIGR00004">
    <property type="entry name" value="Rid family detoxifying hydrolase"/>
    <property type="match status" value="1"/>
</dbReference>
<dbReference type="Pfam" id="PF01042">
    <property type="entry name" value="Ribonuc_L-PSP"/>
    <property type="match status" value="1"/>
</dbReference>
<dbReference type="OrthoDB" id="9803101at2"/>
<reference evidence="2 3" key="1">
    <citation type="submission" date="2017-12" db="EMBL/GenBank/DDBJ databases">
        <title>Mesoplasma syrphidae YJS, Complete Genome.</title>
        <authorList>
            <person name="Knight T.F."/>
            <person name="Citino T."/>
            <person name="Rubinstein R."/>
            <person name="Neuschaefer Z."/>
        </authorList>
    </citation>
    <scope>NUCLEOTIDE SEQUENCE [LARGE SCALE GENOMIC DNA]</scope>
    <source>
        <strain evidence="2 3">YJS</strain>
    </source>
</reference>
<name>A0A2K9C177_9MOLU</name>
<dbReference type="InterPro" id="IPR019897">
    <property type="entry name" value="RidA_CS"/>
</dbReference>
<gene>
    <name evidence="2" type="ORF">CXP39_00190</name>
</gene>
<evidence type="ECO:0000313" key="2">
    <source>
        <dbReference type="EMBL" id="AUF83229.1"/>
    </source>
</evidence>
<dbReference type="CDD" id="cd00448">
    <property type="entry name" value="YjgF_YER057c_UK114_family"/>
    <property type="match status" value="1"/>
</dbReference>